<protein>
    <recommendedName>
        <fullName evidence="5">Corticotropin-releasing factor domain-containing protein</fullName>
    </recommendedName>
</protein>
<feature type="chain" id="PRO_5004581127" description="Corticotropin-releasing factor domain-containing protein" evidence="2">
    <location>
        <begin position="18"/>
        <end position="253"/>
    </location>
</feature>
<keyword evidence="4" id="KW-1185">Reference proteome</keyword>
<feature type="region of interest" description="Disordered" evidence="1">
    <location>
        <begin position="165"/>
        <end position="185"/>
    </location>
</feature>
<sequence>MLKILLCVALFTKGINGRQTIDNFDSETVAFLDWFYLNELLPYFLVSNHQSNGVLTSSTSTTANKWLKPPFVSPSLSSSLPYTDVSLSDQQSFLNGYPVNHYHQHVNLPPYQLIANLMPHLISSPSVNVNSFGSNSWPKSVYTKTFEPNSSPSLVYIKQNPNVHKLPSGSRSSSRRYFGAPMTGRMTNDNFDKEKTIDETWAESINPLIKINVKIRDNIKALKDLEATYQKQPIPQRIASKLLLRALLNPLKK</sequence>
<evidence type="ECO:0000256" key="2">
    <source>
        <dbReference type="SAM" id="SignalP"/>
    </source>
</evidence>
<dbReference type="AlphaFoldDB" id="T1KTX0"/>
<dbReference type="Proteomes" id="UP000015104">
    <property type="component" value="Unassembled WGS sequence"/>
</dbReference>
<evidence type="ECO:0000313" key="3">
    <source>
        <dbReference type="EnsemblMetazoa" id="tetur21g01300.1"/>
    </source>
</evidence>
<keyword evidence="2" id="KW-0732">Signal</keyword>
<dbReference type="EnsemblMetazoa" id="tetur21g01300.1">
    <property type="protein sequence ID" value="tetur21g01300.1"/>
    <property type="gene ID" value="tetur21g01300"/>
</dbReference>
<reference evidence="3" key="2">
    <citation type="submission" date="2015-06" db="UniProtKB">
        <authorList>
            <consortium name="EnsemblMetazoa"/>
        </authorList>
    </citation>
    <scope>IDENTIFICATION</scope>
</reference>
<reference evidence="4" key="1">
    <citation type="submission" date="2011-08" db="EMBL/GenBank/DDBJ databases">
        <authorList>
            <person name="Rombauts S."/>
        </authorList>
    </citation>
    <scope>NUCLEOTIDE SEQUENCE</scope>
    <source>
        <strain evidence="4">London</strain>
    </source>
</reference>
<evidence type="ECO:0000313" key="4">
    <source>
        <dbReference type="Proteomes" id="UP000015104"/>
    </source>
</evidence>
<evidence type="ECO:0000256" key="1">
    <source>
        <dbReference type="SAM" id="MobiDB-lite"/>
    </source>
</evidence>
<proteinExistence type="predicted"/>
<name>T1KTX0_TETUR</name>
<dbReference type="EMBL" id="CAEY01000548">
    <property type="status" value="NOT_ANNOTATED_CDS"/>
    <property type="molecule type" value="Genomic_DNA"/>
</dbReference>
<organism evidence="3 4">
    <name type="scientific">Tetranychus urticae</name>
    <name type="common">Two-spotted spider mite</name>
    <dbReference type="NCBI Taxonomy" id="32264"/>
    <lineage>
        <taxon>Eukaryota</taxon>
        <taxon>Metazoa</taxon>
        <taxon>Ecdysozoa</taxon>
        <taxon>Arthropoda</taxon>
        <taxon>Chelicerata</taxon>
        <taxon>Arachnida</taxon>
        <taxon>Acari</taxon>
        <taxon>Acariformes</taxon>
        <taxon>Trombidiformes</taxon>
        <taxon>Prostigmata</taxon>
        <taxon>Eleutherengona</taxon>
        <taxon>Raphignathae</taxon>
        <taxon>Tetranychoidea</taxon>
        <taxon>Tetranychidae</taxon>
        <taxon>Tetranychus</taxon>
    </lineage>
</organism>
<dbReference type="HOGENOM" id="CLU_1099730_0_0_1"/>
<evidence type="ECO:0008006" key="5">
    <source>
        <dbReference type="Google" id="ProtNLM"/>
    </source>
</evidence>
<feature type="signal peptide" evidence="2">
    <location>
        <begin position="1"/>
        <end position="17"/>
    </location>
</feature>
<accession>T1KTX0</accession>